<dbReference type="Gene3D" id="3.40.50.300">
    <property type="entry name" value="P-loop containing nucleotide triphosphate hydrolases"/>
    <property type="match status" value="1"/>
</dbReference>
<dbReference type="SMART" id="SM00324">
    <property type="entry name" value="RhoGAP"/>
    <property type="match status" value="1"/>
</dbReference>
<evidence type="ECO:0000256" key="9">
    <source>
        <dbReference type="SAM" id="MobiDB-lite"/>
    </source>
</evidence>
<evidence type="ECO:0000256" key="4">
    <source>
        <dbReference type="ARBA" id="ARBA00022771"/>
    </source>
</evidence>
<dbReference type="GO" id="GO:0030154">
    <property type="term" value="P:cell differentiation"/>
    <property type="evidence" value="ECO:0007669"/>
    <property type="project" value="UniProtKB-KW"/>
</dbReference>
<evidence type="ECO:0000259" key="11">
    <source>
        <dbReference type="PROSITE" id="PS50238"/>
    </source>
</evidence>
<keyword evidence="3" id="KW-0479">Metal-binding</keyword>
<keyword evidence="13" id="KW-1185">Reference proteome</keyword>
<dbReference type="PROSITE" id="PS50238">
    <property type="entry name" value="RHOGAP"/>
    <property type="match status" value="1"/>
</dbReference>
<evidence type="ECO:0000313" key="13">
    <source>
        <dbReference type="Proteomes" id="UP000494165"/>
    </source>
</evidence>
<dbReference type="SUPFAM" id="SSF48350">
    <property type="entry name" value="GTPase activation domain, GAP"/>
    <property type="match status" value="1"/>
</dbReference>
<evidence type="ECO:0000256" key="3">
    <source>
        <dbReference type="ARBA" id="ARBA00022723"/>
    </source>
</evidence>
<keyword evidence="4" id="KW-0863">Zinc-finger</keyword>
<feature type="compositionally biased region" description="Basic residues" evidence="9">
    <location>
        <begin position="191"/>
        <end position="200"/>
    </location>
</feature>
<feature type="region of interest" description="Disordered" evidence="9">
    <location>
        <begin position="238"/>
        <end position="260"/>
    </location>
</feature>
<evidence type="ECO:0000256" key="1">
    <source>
        <dbReference type="ARBA" id="ARBA00022468"/>
    </source>
</evidence>
<keyword evidence="2" id="KW-0217">Developmental protein</keyword>
<evidence type="ECO:0000256" key="6">
    <source>
        <dbReference type="ARBA" id="ARBA00022833"/>
    </source>
</evidence>
<dbReference type="PANTHER" id="PTHR46199">
    <property type="entry name" value="RAC GTPASE-ACTIVATING PROTEIN 1"/>
    <property type="match status" value="1"/>
</dbReference>
<evidence type="ECO:0000259" key="10">
    <source>
        <dbReference type="PROSITE" id="PS50081"/>
    </source>
</evidence>
<feature type="domain" description="Phorbol-ester/DAG-type" evidence="10">
    <location>
        <begin position="298"/>
        <end position="347"/>
    </location>
</feature>
<sequence>MVLSTVAQFDEMCRLGACLSEGVEEDFLTFATNQEDCRKQWLQAVFECQRLQEKLADSNHALTEMENKLEHARNLLDQEKRQRRKIEHERDSLEKQISLVREMLENNKVNDETREKLAFLGNISTNIHRESEVRNIPLQVINELETTGSILSELGYSQSDEDLEVSVLRNGKSRRRSSRPCLPDDAAFVQPKRRRSSKTRKSIEMDISGGHLIATTTVTVTPQAQVKASSQLEAIPSRQKNFAPSAPPLNDSTSPVSAEDSFWKKAGPSNVFGPGGDGIDQPAIIGLPSTLGRMNSRNHVFCAKNVLMPEMCGPCGKKIKFAAKVLRCVDCRAICHPECKNDVPLPCVPMGLTPMKKMGCVADYTSMTPPMVPAIVVHCIQEVEKRGSTEIGIYRVPGSEKEVKALKERFLKGKGAPDISQTDIHTICGALKEFLRSLKEPLITQSQWKDFTRACEHRDAAEVTAALYTAIAELPRPNRDTLAYLIMHLQRVDGWKECKMSIDNLAKVFGPTIVGYSTDDMDAMRMVTETRMQQNVMSALLKIPSDYWANFLNKESDQLSTPKALYSTPSSASLRRQSSINKPGFFTNTPRSARMLLGKKDKFFSTPDKF</sequence>
<dbReference type="SUPFAM" id="SSF57889">
    <property type="entry name" value="Cysteine-rich domain"/>
    <property type="match status" value="1"/>
</dbReference>
<dbReference type="Proteomes" id="UP000494165">
    <property type="component" value="Unassembled WGS sequence"/>
</dbReference>
<feature type="region of interest" description="Disordered" evidence="9">
    <location>
        <begin position="562"/>
        <end position="585"/>
    </location>
</feature>
<dbReference type="GO" id="GO:0005634">
    <property type="term" value="C:nucleus"/>
    <property type="evidence" value="ECO:0007669"/>
    <property type="project" value="TreeGrafter"/>
</dbReference>
<evidence type="ECO:0000256" key="8">
    <source>
        <dbReference type="SAM" id="Coils"/>
    </source>
</evidence>
<keyword evidence="1" id="KW-0343">GTPase activation</keyword>
<feature type="coiled-coil region" evidence="8">
    <location>
        <begin position="48"/>
        <end position="103"/>
    </location>
</feature>
<dbReference type="PROSITE" id="PS00479">
    <property type="entry name" value="ZF_DAG_PE_1"/>
    <property type="match status" value="1"/>
</dbReference>
<dbReference type="Gene3D" id="1.10.555.10">
    <property type="entry name" value="Rho GTPase activation protein"/>
    <property type="match status" value="1"/>
</dbReference>
<evidence type="ECO:0000256" key="2">
    <source>
        <dbReference type="ARBA" id="ARBA00022473"/>
    </source>
</evidence>
<dbReference type="GO" id="GO:0008270">
    <property type="term" value="F:zinc ion binding"/>
    <property type="evidence" value="ECO:0007669"/>
    <property type="project" value="UniProtKB-KW"/>
</dbReference>
<dbReference type="EMBL" id="CADEPI010000128">
    <property type="protein sequence ID" value="CAB3376494.1"/>
    <property type="molecule type" value="Genomic_DNA"/>
</dbReference>
<evidence type="ECO:0000256" key="7">
    <source>
        <dbReference type="ARBA" id="ARBA00022871"/>
    </source>
</evidence>
<keyword evidence="7" id="KW-0744">Spermatogenesis</keyword>
<dbReference type="InterPro" id="IPR002219">
    <property type="entry name" value="PKC_DAG/PE"/>
</dbReference>
<dbReference type="SMART" id="SM00109">
    <property type="entry name" value="C1"/>
    <property type="match status" value="1"/>
</dbReference>
<keyword evidence="6" id="KW-0862">Zinc</keyword>
<dbReference type="InterPro" id="IPR046349">
    <property type="entry name" value="C1-like_sf"/>
</dbReference>
<feature type="domain" description="Rho-GAP" evidence="11">
    <location>
        <begin position="362"/>
        <end position="548"/>
    </location>
</feature>
<proteinExistence type="predicted"/>
<dbReference type="GO" id="GO:0032154">
    <property type="term" value="C:cleavage furrow"/>
    <property type="evidence" value="ECO:0007669"/>
    <property type="project" value="TreeGrafter"/>
</dbReference>
<dbReference type="GO" id="GO:0007266">
    <property type="term" value="P:Rho protein signal transduction"/>
    <property type="evidence" value="ECO:0007669"/>
    <property type="project" value="TreeGrafter"/>
</dbReference>
<dbReference type="Pfam" id="PF00130">
    <property type="entry name" value="C1_1"/>
    <property type="match status" value="1"/>
</dbReference>
<dbReference type="GO" id="GO:0051233">
    <property type="term" value="C:spindle midzone"/>
    <property type="evidence" value="ECO:0007669"/>
    <property type="project" value="TreeGrafter"/>
</dbReference>
<dbReference type="PANTHER" id="PTHR46199:SF3">
    <property type="entry name" value="RAC GTPASE-ACTIVATING PROTEIN 1"/>
    <property type="match status" value="1"/>
</dbReference>
<dbReference type="Pfam" id="PF00620">
    <property type="entry name" value="RhoGAP"/>
    <property type="match status" value="1"/>
</dbReference>
<dbReference type="GO" id="GO:0030496">
    <property type="term" value="C:midbody"/>
    <property type="evidence" value="ECO:0007669"/>
    <property type="project" value="TreeGrafter"/>
</dbReference>
<keyword evidence="5" id="KW-0221">Differentiation</keyword>
<name>A0A8S1D6E9_9INSE</name>
<dbReference type="InterPro" id="IPR027417">
    <property type="entry name" value="P-loop_NTPase"/>
</dbReference>
<gene>
    <name evidence="12" type="ORF">CLODIP_2_CD04041</name>
</gene>
<dbReference type="GO" id="GO:0097149">
    <property type="term" value="C:centralspindlin complex"/>
    <property type="evidence" value="ECO:0007669"/>
    <property type="project" value="TreeGrafter"/>
</dbReference>
<comment type="caution">
    <text evidence="12">The sequence shown here is derived from an EMBL/GenBank/DDBJ whole genome shotgun (WGS) entry which is preliminary data.</text>
</comment>
<dbReference type="PROSITE" id="PS50081">
    <property type="entry name" value="ZF_DAG_PE_2"/>
    <property type="match status" value="1"/>
</dbReference>
<dbReference type="GO" id="GO:0051256">
    <property type="term" value="P:mitotic spindle midzone assembly"/>
    <property type="evidence" value="ECO:0007669"/>
    <property type="project" value="TreeGrafter"/>
</dbReference>
<dbReference type="CDD" id="cd20821">
    <property type="entry name" value="C1_MgcRacGAP"/>
    <property type="match status" value="1"/>
</dbReference>
<evidence type="ECO:0008006" key="14">
    <source>
        <dbReference type="Google" id="ProtNLM"/>
    </source>
</evidence>
<dbReference type="Gene3D" id="3.30.60.20">
    <property type="match status" value="1"/>
</dbReference>
<dbReference type="InterPro" id="IPR008936">
    <property type="entry name" value="Rho_GTPase_activation_prot"/>
</dbReference>
<dbReference type="CDD" id="cd04382">
    <property type="entry name" value="RhoGAP_MgcRacGAP"/>
    <property type="match status" value="1"/>
</dbReference>
<protein>
    <recommendedName>
        <fullName evidence="14">Rac GTPase-activating protein 1</fullName>
    </recommendedName>
</protein>
<feature type="region of interest" description="Disordered" evidence="9">
    <location>
        <begin position="169"/>
        <end position="208"/>
    </location>
</feature>
<dbReference type="OrthoDB" id="2218807at2759"/>
<dbReference type="InterPro" id="IPR000198">
    <property type="entry name" value="RhoGAP_dom"/>
</dbReference>
<evidence type="ECO:0000256" key="5">
    <source>
        <dbReference type="ARBA" id="ARBA00022782"/>
    </source>
</evidence>
<feature type="compositionally biased region" description="Polar residues" evidence="9">
    <location>
        <begin position="567"/>
        <end position="585"/>
    </location>
</feature>
<reference evidence="12 13" key="1">
    <citation type="submission" date="2020-04" db="EMBL/GenBank/DDBJ databases">
        <authorList>
            <person name="Alioto T."/>
            <person name="Alioto T."/>
            <person name="Gomez Garrido J."/>
        </authorList>
    </citation>
    <scope>NUCLEOTIDE SEQUENCE [LARGE SCALE GENOMIC DNA]</scope>
</reference>
<dbReference type="FunFam" id="3.30.60.20:FF:000033">
    <property type="entry name" value="Rac GTPase-activating protein 1"/>
    <property type="match status" value="1"/>
</dbReference>
<dbReference type="GO" id="GO:0000281">
    <property type="term" value="P:mitotic cytokinesis"/>
    <property type="evidence" value="ECO:0007669"/>
    <property type="project" value="TreeGrafter"/>
</dbReference>
<dbReference type="AlphaFoldDB" id="A0A8S1D6E9"/>
<dbReference type="GO" id="GO:0007283">
    <property type="term" value="P:spermatogenesis"/>
    <property type="evidence" value="ECO:0007669"/>
    <property type="project" value="UniProtKB-KW"/>
</dbReference>
<evidence type="ECO:0000313" key="12">
    <source>
        <dbReference type="EMBL" id="CAB3376494.1"/>
    </source>
</evidence>
<accession>A0A8S1D6E9</accession>
<organism evidence="12 13">
    <name type="scientific">Cloeon dipterum</name>
    <dbReference type="NCBI Taxonomy" id="197152"/>
    <lineage>
        <taxon>Eukaryota</taxon>
        <taxon>Metazoa</taxon>
        <taxon>Ecdysozoa</taxon>
        <taxon>Arthropoda</taxon>
        <taxon>Hexapoda</taxon>
        <taxon>Insecta</taxon>
        <taxon>Pterygota</taxon>
        <taxon>Palaeoptera</taxon>
        <taxon>Ephemeroptera</taxon>
        <taxon>Pisciforma</taxon>
        <taxon>Baetidae</taxon>
        <taxon>Cloeon</taxon>
    </lineage>
</organism>
<dbReference type="GO" id="GO:0005096">
    <property type="term" value="F:GTPase activator activity"/>
    <property type="evidence" value="ECO:0007669"/>
    <property type="project" value="UniProtKB-KW"/>
</dbReference>
<keyword evidence="8" id="KW-0175">Coiled coil</keyword>